<dbReference type="Proteomes" id="UP000510869">
    <property type="component" value="Chromosome"/>
</dbReference>
<feature type="transmembrane region" description="Helical" evidence="1">
    <location>
        <begin position="12"/>
        <end position="30"/>
    </location>
</feature>
<name>A0A7D6CRJ7_9EURY</name>
<dbReference type="KEGG" id="nay:HYG81_00885"/>
<feature type="transmembrane region" description="Helical" evidence="1">
    <location>
        <begin position="36"/>
        <end position="53"/>
    </location>
</feature>
<keyword evidence="1" id="KW-0812">Transmembrane</keyword>
<sequence>MSSVFDSPAIRYGMGLSSAAILTVVAFAFLDGTMRWLVLGLAVLEITVVPQILKRAG</sequence>
<dbReference type="EMBL" id="CP059154">
    <property type="protein sequence ID" value="QLK26211.1"/>
    <property type="molecule type" value="Genomic_DNA"/>
</dbReference>
<gene>
    <name evidence="2" type="ORF">HYG81_00885</name>
</gene>
<keyword evidence="1" id="KW-1133">Transmembrane helix</keyword>
<reference evidence="2 3" key="1">
    <citation type="submission" date="2020-07" db="EMBL/GenBank/DDBJ databases">
        <title>Natrinema (YPL30) sp. nov. and Haloterrigena xxxxxx (YPL8) sp. nov., isolated from a salt mine.</title>
        <authorList>
            <person name="Cui H."/>
        </authorList>
    </citation>
    <scope>NUCLEOTIDE SEQUENCE [LARGE SCALE GENOMIC DNA]</scope>
    <source>
        <strain evidence="2 3">YPL13</strain>
    </source>
</reference>
<keyword evidence="3" id="KW-1185">Reference proteome</keyword>
<protein>
    <submittedName>
        <fullName evidence="2">Uncharacterized protein</fullName>
    </submittedName>
</protein>
<dbReference type="GeneID" id="56141716"/>
<dbReference type="AlphaFoldDB" id="A0A7D6CRJ7"/>
<keyword evidence="1" id="KW-0472">Membrane</keyword>
<accession>A0A7D6CRJ7</accession>
<dbReference type="OrthoDB" id="238114at2157"/>
<proteinExistence type="predicted"/>
<evidence type="ECO:0000313" key="2">
    <source>
        <dbReference type="EMBL" id="QLK26211.1"/>
    </source>
</evidence>
<evidence type="ECO:0000256" key="1">
    <source>
        <dbReference type="SAM" id="Phobius"/>
    </source>
</evidence>
<dbReference type="RefSeq" id="WP_180841390.1">
    <property type="nucleotide sequence ID" value="NZ_CP059154.1"/>
</dbReference>
<evidence type="ECO:0000313" key="3">
    <source>
        <dbReference type="Proteomes" id="UP000510869"/>
    </source>
</evidence>
<organism evidence="2 3">
    <name type="scientific">Natrinema zhouii</name>
    <dbReference type="NCBI Taxonomy" id="1710539"/>
    <lineage>
        <taxon>Archaea</taxon>
        <taxon>Methanobacteriati</taxon>
        <taxon>Methanobacteriota</taxon>
        <taxon>Stenosarchaea group</taxon>
        <taxon>Halobacteria</taxon>
        <taxon>Halobacteriales</taxon>
        <taxon>Natrialbaceae</taxon>
        <taxon>Natrinema</taxon>
    </lineage>
</organism>